<feature type="transmembrane region" description="Helical" evidence="11">
    <location>
        <begin position="384"/>
        <end position="409"/>
    </location>
</feature>
<feature type="transmembrane region" description="Helical" evidence="11">
    <location>
        <begin position="352"/>
        <end position="372"/>
    </location>
</feature>
<dbReference type="CDD" id="cd00400">
    <property type="entry name" value="Voltage_gated_ClC"/>
    <property type="match status" value="1"/>
</dbReference>
<dbReference type="SUPFAM" id="SSF81340">
    <property type="entry name" value="Clc chloride channel"/>
    <property type="match status" value="1"/>
</dbReference>
<organism evidence="13 14">
    <name type="scientific">Hyphococcus aureus</name>
    <dbReference type="NCBI Taxonomy" id="2666033"/>
    <lineage>
        <taxon>Bacteria</taxon>
        <taxon>Pseudomonadati</taxon>
        <taxon>Pseudomonadota</taxon>
        <taxon>Alphaproteobacteria</taxon>
        <taxon>Parvularculales</taxon>
        <taxon>Parvularculaceae</taxon>
        <taxon>Hyphococcus</taxon>
    </lineage>
</organism>
<evidence type="ECO:0000256" key="6">
    <source>
        <dbReference type="ARBA" id="ARBA00023136"/>
    </source>
</evidence>
<evidence type="ECO:0000256" key="2">
    <source>
        <dbReference type="ARBA" id="ARBA00022448"/>
    </source>
</evidence>
<evidence type="ECO:0000313" key="13">
    <source>
        <dbReference type="EMBL" id="MFC6036103.1"/>
    </source>
</evidence>
<dbReference type="Proteomes" id="UP001596116">
    <property type="component" value="Unassembled WGS sequence"/>
</dbReference>
<feature type="transmembrane region" description="Helical" evidence="11">
    <location>
        <begin position="326"/>
        <end position="345"/>
    </location>
</feature>
<evidence type="ECO:0000256" key="4">
    <source>
        <dbReference type="ARBA" id="ARBA00022989"/>
    </source>
</evidence>
<dbReference type="PANTHER" id="PTHR43427">
    <property type="entry name" value="CHLORIDE CHANNEL PROTEIN CLC-E"/>
    <property type="match status" value="1"/>
</dbReference>
<comment type="subcellular location">
    <subcellularLocation>
        <location evidence="1">Membrane</location>
        <topology evidence="1">Multi-pass membrane protein</topology>
    </subcellularLocation>
</comment>
<keyword evidence="9" id="KW-0407">Ion channel</keyword>
<feature type="transmembrane region" description="Helical" evidence="11">
    <location>
        <begin position="288"/>
        <end position="306"/>
    </location>
</feature>
<dbReference type="InterPro" id="IPR001807">
    <property type="entry name" value="ClC"/>
</dbReference>
<protein>
    <submittedName>
        <fullName evidence="13">Chloride channel protein</fullName>
    </submittedName>
</protein>
<keyword evidence="10" id="KW-0129">CBS domain</keyword>
<feature type="transmembrane region" description="Helical" evidence="11">
    <location>
        <begin position="206"/>
        <end position="229"/>
    </location>
</feature>
<keyword evidence="6 11" id="KW-0472">Membrane</keyword>
<evidence type="ECO:0000256" key="8">
    <source>
        <dbReference type="ARBA" id="ARBA00023214"/>
    </source>
</evidence>
<reference evidence="13 14" key="1">
    <citation type="submission" date="2024-09" db="EMBL/GenBank/DDBJ databases">
        <authorList>
            <person name="Zhang Z.-H."/>
        </authorList>
    </citation>
    <scope>NUCLEOTIDE SEQUENCE [LARGE SCALE GENOMIC DNA]</scope>
    <source>
        <strain evidence="13 14">HHTR114</strain>
    </source>
</reference>
<dbReference type="Gene3D" id="1.10.3080.10">
    <property type="entry name" value="Clc chloride channel"/>
    <property type="match status" value="1"/>
</dbReference>
<accession>A0ABW1KVF7</accession>
<feature type="transmembrane region" description="Helical" evidence="11">
    <location>
        <begin position="416"/>
        <end position="435"/>
    </location>
</feature>
<evidence type="ECO:0000256" key="10">
    <source>
        <dbReference type="PROSITE-ProRule" id="PRU00703"/>
    </source>
</evidence>
<sequence>MPRKIARILIALRKLRRRLQRVDVLRVWTLAVLIGAAAAYGVIGFRFAIDAVSSLAFGEDEGGVVSGAASLTTWRAWAAPVIGGFVVSGILYLADRFKWLTGGRGQGVADVIEARAVTGGHISLRAGLAAATVSAVSIGAGGSAGREGPAVHLGATIASILNRKLGFTAKHRRALLGCGAAAAVSASFNAPVAGVLFALEVILGNYALSMFGPIAAASVAAAIVTRIHLGDFPAFAPPDYGAVHNTIDVPLAALLGVFCGLVASGFLQAVERMTVSVREFAQNRNISYLLLPPIGGVIVGFIGIFYPEVFGVGYEAVTKALNGDYAIHLLVILVLMKAAATAVTLSCRFGGGVFSPGLVIGAFMGAAFGAGLSQIFPGATASPVYYAMIGMGAVSGAILGAPISTTLIVFELTGEYGITVSLMVAVAIATLITQWTCGRSFFHWQLSRRGYDLSEGPQGIILKTMRVREVMEKMPPGSPLPADADRLETGQSLGAALAKLNEAEEHGLPVVDAADKDQIVGYLSRVKALAAYNKALIDEHIEHHT</sequence>
<dbReference type="PROSITE" id="PS51371">
    <property type="entry name" value="CBS"/>
    <property type="match status" value="1"/>
</dbReference>
<keyword evidence="8" id="KW-0868">Chloride</keyword>
<evidence type="ECO:0000256" key="3">
    <source>
        <dbReference type="ARBA" id="ARBA00022692"/>
    </source>
</evidence>
<feature type="transmembrane region" description="Helical" evidence="11">
    <location>
        <begin position="74"/>
        <end position="94"/>
    </location>
</feature>
<dbReference type="InterPro" id="IPR000644">
    <property type="entry name" value="CBS_dom"/>
</dbReference>
<dbReference type="InterPro" id="IPR046342">
    <property type="entry name" value="CBS_dom_sf"/>
</dbReference>
<evidence type="ECO:0000313" key="14">
    <source>
        <dbReference type="Proteomes" id="UP001596116"/>
    </source>
</evidence>
<dbReference type="EMBL" id="JBHPON010000002">
    <property type="protein sequence ID" value="MFC6036103.1"/>
    <property type="molecule type" value="Genomic_DNA"/>
</dbReference>
<evidence type="ECO:0000256" key="7">
    <source>
        <dbReference type="ARBA" id="ARBA00023173"/>
    </source>
</evidence>
<gene>
    <name evidence="13" type="ORF">ACFMB1_11145</name>
</gene>
<evidence type="ECO:0000256" key="5">
    <source>
        <dbReference type="ARBA" id="ARBA00023065"/>
    </source>
</evidence>
<keyword evidence="7" id="KW-0869">Chloride channel</keyword>
<keyword evidence="4 11" id="KW-1133">Transmembrane helix</keyword>
<dbReference type="SUPFAM" id="SSF54631">
    <property type="entry name" value="CBS-domain pair"/>
    <property type="match status" value="1"/>
</dbReference>
<keyword evidence="3 11" id="KW-0812">Transmembrane</keyword>
<evidence type="ECO:0000259" key="12">
    <source>
        <dbReference type="PROSITE" id="PS51371"/>
    </source>
</evidence>
<feature type="transmembrane region" description="Helical" evidence="11">
    <location>
        <begin position="24"/>
        <end position="49"/>
    </location>
</feature>
<evidence type="ECO:0000256" key="1">
    <source>
        <dbReference type="ARBA" id="ARBA00004141"/>
    </source>
</evidence>
<proteinExistence type="predicted"/>
<dbReference type="InterPro" id="IPR014743">
    <property type="entry name" value="Cl-channel_core"/>
</dbReference>
<evidence type="ECO:0000256" key="11">
    <source>
        <dbReference type="SAM" id="Phobius"/>
    </source>
</evidence>
<comment type="caution">
    <text evidence="13">The sequence shown here is derived from an EMBL/GenBank/DDBJ whole genome shotgun (WGS) entry which is preliminary data.</text>
</comment>
<feature type="transmembrane region" description="Helical" evidence="11">
    <location>
        <begin position="249"/>
        <end position="267"/>
    </location>
</feature>
<keyword evidence="5" id="KW-0406">Ion transport</keyword>
<feature type="domain" description="CBS" evidence="12">
    <location>
        <begin position="474"/>
        <end position="539"/>
    </location>
</feature>
<dbReference type="Pfam" id="PF00654">
    <property type="entry name" value="Voltage_CLC"/>
    <property type="match status" value="1"/>
</dbReference>
<keyword evidence="14" id="KW-1185">Reference proteome</keyword>
<dbReference type="InterPro" id="IPR050368">
    <property type="entry name" value="ClC-type_chloride_channel"/>
</dbReference>
<dbReference type="RefSeq" id="WP_379882667.1">
    <property type="nucleotide sequence ID" value="NZ_JBHPON010000002.1"/>
</dbReference>
<dbReference type="PRINTS" id="PR00762">
    <property type="entry name" value="CLCHANNEL"/>
</dbReference>
<name>A0ABW1KVF7_9PROT</name>
<dbReference type="PANTHER" id="PTHR43427:SF6">
    <property type="entry name" value="CHLORIDE CHANNEL PROTEIN CLC-E"/>
    <property type="match status" value="1"/>
</dbReference>
<evidence type="ECO:0000256" key="9">
    <source>
        <dbReference type="ARBA" id="ARBA00023303"/>
    </source>
</evidence>
<keyword evidence="2" id="KW-0813">Transport</keyword>